<evidence type="ECO:0000313" key="3">
    <source>
        <dbReference type="EMBL" id="GBP63110.1"/>
    </source>
</evidence>
<dbReference type="EMBL" id="BGZK01000859">
    <property type="protein sequence ID" value="GBP63110.1"/>
    <property type="molecule type" value="Genomic_DNA"/>
</dbReference>
<evidence type="ECO:0000256" key="1">
    <source>
        <dbReference type="SAM" id="MobiDB-lite"/>
    </source>
</evidence>
<dbReference type="InterPro" id="IPR007110">
    <property type="entry name" value="Ig-like_dom"/>
</dbReference>
<name>A0A4C1XJ13_EUMVA</name>
<keyword evidence="4" id="KW-1185">Reference proteome</keyword>
<organism evidence="3 4">
    <name type="scientific">Eumeta variegata</name>
    <name type="common">Bagworm moth</name>
    <name type="synonym">Eumeta japonica</name>
    <dbReference type="NCBI Taxonomy" id="151549"/>
    <lineage>
        <taxon>Eukaryota</taxon>
        <taxon>Metazoa</taxon>
        <taxon>Ecdysozoa</taxon>
        <taxon>Arthropoda</taxon>
        <taxon>Hexapoda</taxon>
        <taxon>Insecta</taxon>
        <taxon>Pterygota</taxon>
        <taxon>Neoptera</taxon>
        <taxon>Endopterygota</taxon>
        <taxon>Lepidoptera</taxon>
        <taxon>Glossata</taxon>
        <taxon>Ditrysia</taxon>
        <taxon>Tineoidea</taxon>
        <taxon>Psychidae</taxon>
        <taxon>Oiketicinae</taxon>
        <taxon>Eumeta</taxon>
    </lineage>
</organism>
<dbReference type="GO" id="GO:0050808">
    <property type="term" value="P:synapse organization"/>
    <property type="evidence" value="ECO:0007669"/>
    <property type="project" value="TreeGrafter"/>
</dbReference>
<dbReference type="GO" id="GO:0032589">
    <property type="term" value="C:neuron projection membrane"/>
    <property type="evidence" value="ECO:0007669"/>
    <property type="project" value="TreeGrafter"/>
</dbReference>
<dbReference type="PROSITE" id="PS50835">
    <property type="entry name" value="IG_LIKE"/>
    <property type="match status" value="1"/>
</dbReference>
<protein>
    <recommendedName>
        <fullName evidence="2">Ig-like domain-containing protein</fullName>
    </recommendedName>
</protein>
<dbReference type="InterPro" id="IPR013783">
    <property type="entry name" value="Ig-like_fold"/>
</dbReference>
<dbReference type="SUPFAM" id="SSF48726">
    <property type="entry name" value="Immunoglobulin"/>
    <property type="match status" value="1"/>
</dbReference>
<dbReference type="PANTHER" id="PTHR23279:SF41">
    <property type="entry name" value="DEFECTIVE PROBOSCIS EXTENSION RESPONSE 4-RELATED"/>
    <property type="match status" value="1"/>
</dbReference>
<dbReference type="Pfam" id="PF00047">
    <property type="entry name" value="ig"/>
    <property type="match status" value="1"/>
</dbReference>
<feature type="domain" description="Ig-like" evidence="2">
    <location>
        <begin position="1"/>
        <end position="68"/>
    </location>
</feature>
<dbReference type="STRING" id="151549.A0A4C1XJ13"/>
<reference evidence="3 4" key="1">
    <citation type="journal article" date="2019" name="Commun. Biol.">
        <title>The bagworm genome reveals a unique fibroin gene that provides high tensile strength.</title>
        <authorList>
            <person name="Kono N."/>
            <person name="Nakamura H."/>
            <person name="Ohtoshi R."/>
            <person name="Tomita M."/>
            <person name="Numata K."/>
            <person name="Arakawa K."/>
        </authorList>
    </citation>
    <scope>NUCLEOTIDE SEQUENCE [LARGE SCALE GENOMIC DNA]</scope>
</reference>
<evidence type="ECO:0000259" key="2">
    <source>
        <dbReference type="PROSITE" id="PS50835"/>
    </source>
</evidence>
<dbReference type="InterPro" id="IPR037448">
    <property type="entry name" value="Zig-8"/>
</dbReference>
<dbReference type="InterPro" id="IPR036179">
    <property type="entry name" value="Ig-like_dom_sf"/>
</dbReference>
<feature type="region of interest" description="Disordered" evidence="1">
    <location>
        <begin position="46"/>
        <end position="106"/>
    </location>
</feature>
<gene>
    <name evidence="3" type="ORF">EVAR_98098_1</name>
</gene>
<evidence type="ECO:0000313" key="4">
    <source>
        <dbReference type="Proteomes" id="UP000299102"/>
    </source>
</evidence>
<dbReference type="InterPro" id="IPR013151">
    <property type="entry name" value="Immunoglobulin_dom"/>
</dbReference>
<dbReference type="PANTHER" id="PTHR23279">
    <property type="entry name" value="DEFECTIVE PROBOSCIS EXTENSION RESPONSE DPR -RELATED"/>
    <property type="match status" value="1"/>
</dbReference>
<comment type="caution">
    <text evidence="3">The sequence shown here is derived from an EMBL/GenBank/DDBJ whole genome shotgun (WGS) entry which is preliminary data.</text>
</comment>
<feature type="compositionally biased region" description="Polar residues" evidence="1">
    <location>
        <begin position="46"/>
        <end position="66"/>
    </location>
</feature>
<dbReference type="AlphaFoldDB" id="A0A4C1XJ13"/>
<dbReference type="Proteomes" id="UP000299102">
    <property type="component" value="Unassembled WGS sequence"/>
</dbReference>
<sequence>MLPSFIYWYRGPHVVNYAQRGGISVETEQRTRTSRLLIARASPRDSGNYTCAPSSSGVHSASTFHTVSDGGCGRRGPARPGADARTRVTRVAGEGHSISARSIERR</sequence>
<dbReference type="OrthoDB" id="6427221at2759"/>
<accession>A0A4C1XJ13</accession>
<proteinExistence type="predicted"/>
<dbReference type="Gene3D" id="2.60.40.10">
    <property type="entry name" value="Immunoglobulins"/>
    <property type="match status" value="1"/>
</dbReference>